<reference evidence="2" key="1">
    <citation type="submission" date="2013-10" db="EMBL/GenBank/DDBJ databases">
        <title>Genome sequencing of Onchocerca volvulus.</title>
        <authorList>
            <person name="Cotton J."/>
            <person name="Tsai J."/>
            <person name="Stanley E."/>
            <person name="Tracey A."/>
            <person name="Holroyd N."/>
            <person name="Lustigman S."/>
            <person name="Berriman M."/>
        </authorList>
    </citation>
    <scope>NUCLEOTIDE SEQUENCE</scope>
</reference>
<dbReference type="Proteomes" id="UP000024404">
    <property type="component" value="Unassembled WGS sequence"/>
</dbReference>
<dbReference type="EnsemblMetazoa" id="OVOC5820.1">
    <property type="protein sequence ID" value="OVOC5820.1"/>
    <property type="gene ID" value="WBGene00242629"/>
</dbReference>
<dbReference type="AlphaFoldDB" id="A0A8R1TW99"/>
<evidence type="ECO:0000313" key="2">
    <source>
        <dbReference type="Proteomes" id="UP000024404"/>
    </source>
</evidence>
<protein>
    <submittedName>
        <fullName evidence="1">Uncharacterized protein</fullName>
    </submittedName>
</protein>
<organism evidence="1 2">
    <name type="scientific">Onchocerca volvulus</name>
    <dbReference type="NCBI Taxonomy" id="6282"/>
    <lineage>
        <taxon>Eukaryota</taxon>
        <taxon>Metazoa</taxon>
        <taxon>Ecdysozoa</taxon>
        <taxon>Nematoda</taxon>
        <taxon>Chromadorea</taxon>
        <taxon>Rhabditida</taxon>
        <taxon>Spirurina</taxon>
        <taxon>Spiruromorpha</taxon>
        <taxon>Filarioidea</taxon>
        <taxon>Onchocercidae</taxon>
        <taxon>Onchocerca</taxon>
    </lineage>
</organism>
<keyword evidence="2" id="KW-1185">Reference proteome</keyword>
<dbReference type="EMBL" id="CMVM020000161">
    <property type="status" value="NOT_ANNOTATED_CDS"/>
    <property type="molecule type" value="Genomic_DNA"/>
</dbReference>
<evidence type="ECO:0000313" key="1">
    <source>
        <dbReference type="EnsemblMetazoa" id="OVOC5820.1"/>
    </source>
</evidence>
<proteinExistence type="predicted"/>
<reference evidence="1" key="2">
    <citation type="submission" date="2022-06" db="UniProtKB">
        <authorList>
            <consortium name="EnsemblMetazoa"/>
        </authorList>
    </citation>
    <scope>IDENTIFICATION</scope>
</reference>
<accession>A0A8R1TW99</accession>
<sequence length="78" mass="8924">MFVSAMFPVKVFYEAKAEVHFRVAEWSSGMILALGARGPGFDHRLSPVFADVKMQFRKFLATEESSTVYLLFMQDDLK</sequence>
<name>A0A8R1TW99_ONCVO</name>